<dbReference type="Gene3D" id="2.40.40.10">
    <property type="entry name" value="RlpA-like domain"/>
    <property type="match status" value="1"/>
</dbReference>
<dbReference type="EMBL" id="JH795856">
    <property type="protein sequence ID" value="EJU05724.1"/>
    <property type="molecule type" value="Genomic_DNA"/>
</dbReference>
<dbReference type="PANTHER" id="PTHR31836:SF28">
    <property type="entry name" value="SRCR DOMAIN-CONTAINING PROTEIN-RELATED"/>
    <property type="match status" value="1"/>
</dbReference>
<dbReference type="OrthoDB" id="623670at2759"/>
<evidence type="ECO:0000256" key="3">
    <source>
        <dbReference type="SAM" id="SignalP"/>
    </source>
</evidence>
<dbReference type="HOGENOM" id="CLU_047639_0_1_1"/>
<feature type="signal peptide" evidence="3">
    <location>
        <begin position="1"/>
        <end position="19"/>
    </location>
</feature>
<sequence length="254" mass="26162">MISIWQLSSTALLLGLVSAAHLQQTTRADKRHRGFGTRNANLTQRGQTFSGRATWFNVGLGACGETNVPSDMMVALNYLQFGDGYPAPQCFQSITIEYNGQQQVATILDECPQGSCDAVGQLDLSTGLFSLFEDTSLGQFDMTWWFNDDPPSGDNGGSITTSSTDPAPWTSTTTTTTSSTSTSTTTTSTTASSLSTSSTTSTTASSSGSLGGTSGTGTSTDSPTASGSPVTGNMAAAGNLVVAFGEIVMAGSKD</sequence>
<dbReference type="SUPFAM" id="SSF50685">
    <property type="entry name" value="Barwin-like endoglucanases"/>
    <property type="match status" value="1"/>
</dbReference>
<organism evidence="4 5">
    <name type="scientific">Dacryopinax primogenitus (strain DJM 731)</name>
    <name type="common">Brown rot fungus</name>
    <dbReference type="NCBI Taxonomy" id="1858805"/>
    <lineage>
        <taxon>Eukaryota</taxon>
        <taxon>Fungi</taxon>
        <taxon>Dikarya</taxon>
        <taxon>Basidiomycota</taxon>
        <taxon>Agaricomycotina</taxon>
        <taxon>Dacrymycetes</taxon>
        <taxon>Dacrymycetales</taxon>
        <taxon>Dacrymycetaceae</taxon>
        <taxon>Dacryopinax</taxon>
    </lineage>
</organism>
<evidence type="ECO:0000256" key="1">
    <source>
        <dbReference type="ARBA" id="ARBA00022729"/>
    </source>
</evidence>
<dbReference type="PANTHER" id="PTHR31836">
    <property type="match status" value="1"/>
</dbReference>
<dbReference type="CDD" id="cd22191">
    <property type="entry name" value="DPBB_RlpA_EXP_N-like"/>
    <property type="match status" value="1"/>
</dbReference>
<feature type="compositionally biased region" description="Low complexity" evidence="2">
    <location>
        <begin position="216"/>
        <end position="229"/>
    </location>
</feature>
<dbReference type="OMA" id="NSAQYES"/>
<name>M5GA90_DACPD</name>
<feature type="region of interest" description="Disordered" evidence="2">
    <location>
        <begin position="148"/>
        <end position="230"/>
    </location>
</feature>
<dbReference type="GeneID" id="63686864"/>
<evidence type="ECO:0000313" key="5">
    <source>
        <dbReference type="Proteomes" id="UP000030653"/>
    </source>
</evidence>
<keyword evidence="5" id="KW-1185">Reference proteome</keyword>
<protein>
    <recommendedName>
        <fullName evidence="6">RlpA-like protein double-psi beta-barrel domain-containing protein</fullName>
    </recommendedName>
</protein>
<reference evidence="4 5" key="1">
    <citation type="journal article" date="2012" name="Science">
        <title>The Paleozoic origin of enzymatic lignin decomposition reconstructed from 31 fungal genomes.</title>
        <authorList>
            <person name="Floudas D."/>
            <person name="Binder M."/>
            <person name="Riley R."/>
            <person name="Barry K."/>
            <person name="Blanchette R.A."/>
            <person name="Henrissat B."/>
            <person name="Martinez A.T."/>
            <person name="Otillar R."/>
            <person name="Spatafora J.W."/>
            <person name="Yadav J.S."/>
            <person name="Aerts A."/>
            <person name="Benoit I."/>
            <person name="Boyd A."/>
            <person name="Carlson A."/>
            <person name="Copeland A."/>
            <person name="Coutinho P.M."/>
            <person name="de Vries R.P."/>
            <person name="Ferreira P."/>
            <person name="Findley K."/>
            <person name="Foster B."/>
            <person name="Gaskell J."/>
            <person name="Glotzer D."/>
            <person name="Gorecki P."/>
            <person name="Heitman J."/>
            <person name="Hesse C."/>
            <person name="Hori C."/>
            <person name="Igarashi K."/>
            <person name="Jurgens J.A."/>
            <person name="Kallen N."/>
            <person name="Kersten P."/>
            <person name="Kohler A."/>
            <person name="Kuees U."/>
            <person name="Kumar T.K.A."/>
            <person name="Kuo A."/>
            <person name="LaButti K."/>
            <person name="Larrondo L.F."/>
            <person name="Lindquist E."/>
            <person name="Ling A."/>
            <person name="Lombard V."/>
            <person name="Lucas S."/>
            <person name="Lundell T."/>
            <person name="Martin R."/>
            <person name="McLaughlin D.J."/>
            <person name="Morgenstern I."/>
            <person name="Morin E."/>
            <person name="Murat C."/>
            <person name="Nagy L.G."/>
            <person name="Nolan M."/>
            <person name="Ohm R.A."/>
            <person name="Patyshakuliyeva A."/>
            <person name="Rokas A."/>
            <person name="Ruiz-Duenas F.J."/>
            <person name="Sabat G."/>
            <person name="Salamov A."/>
            <person name="Samejima M."/>
            <person name="Schmutz J."/>
            <person name="Slot J.C."/>
            <person name="St John F."/>
            <person name="Stenlid J."/>
            <person name="Sun H."/>
            <person name="Sun S."/>
            <person name="Syed K."/>
            <person name="Tsang A."/>
            <person name="Wiebenga A."/>
            <person name="Young D."/>
            <person name="Pisabarro A."/>
            <person name="Eastwood D.C."/>
            <person name="Martin F."/>
            <person name="Cullen D."/>
            <person name="Grigoriev I.V."/>
            <person name="Hibbett D.S."/>
        </authorList>
    </citation>
    <scope>NUCLEOTIDE SEQUENCE [LARGE SCALE GENOMIC DNA]</scope>
    <source>
        <strain evidence="4 5">DJM-731 SS1</strain>
    </source>
</reference>
<gene>
    <name evidence="4" type="ORF">DACRYDRAFT_20122</name>
</gene>
<dbReference type="Proteomes" id="UP000030653">
    <property type="component" value="Unassembled WGS sequence"/>
</dbReference>
<feature type="chain" id="PRO_5004067613" description="RlpA-like protein double-psi beta-barrel domain-containing protein" evidence="3">
    <location>
        <begin position="20"/>
        <end position="254"/>
    </location>
</feature>
<keyword evidence="1 3" id="KW-0732">Signal</keyword>
<evidence type="ECO:0000313" key="4">
    <source>
        <dbReference type="EMBL" id="EJU05724.1"/>
    </source>
</evidence>
<dbReference type="InterPro" id="IPR051477">
    <property type="entry name" value="Expansin_CellWall"/>
</dbReference>
<dbReference type="RefSeq" id="XP_040632618.1">
    <property type="nucleotide sequence ID" value="XM_040771802.1"/>
</dbReference>
<evidence type="ECO:0008006" key="6">
    <source>
        <dbReference type="Google" id="ProtNLM"/>
    </source>
</evidence>
<dbReference type="AlphaFoldDB" id="M5GA90"/>
<dbReference type="InterPro" id="IPR036908">
    <property type="entry name" value="RlpA-like_sf"/>
</dbReference>
<feature type="compositionally biased region" description="Low complexity" evidence="2">
    <location>
        <begin position="160"/>
        <end position="208"/>
    </location>
</feature>
<accession>M5GA90</accession>
<dbReference type="STRING" id="1858805.M5GA90"/>
<proteinExistence type="predicted"/>
<evidence type="ECO:0000256" key="2">
    <source>
        <dbReference type="SAM" id="MobiDB-lite"/>
    </source>
</evidence>